<feature type="transmembrane region" description="Helical" evidence="1">
    <location>
        <begin position="77"/>
        <end position="98"/>
    </location>
</feature>
<proteinExistence type="predicted"/>
<dbReference type="EMBL" id="AMFJ01000545">
    <property type="protein sequence ID" value="EKE27136.1"/>
    <property type="molecule type" value="Genomic_DNA"/>
</dbReference>
<protein>
    <submittedName>
        <fullName evidence="2">Uncharacterized protein</fullName>
    </submittedName>
</protein>
<gene>
    <name evidence="2" type="ORF">ACD_4C00029G0001</name>
</gene>
<evidence type="ECO:0000256" key="1">
    <source>
        <dbReference type="SAM" id="Phobius"/>
    </source>
</evidence>
<feature type="transmembrane region" description="Helical" evidence="1">
    <location>
        <begin position="12"/>
        <end position="33"/>
    </location>
</feature>
<keyword evidence="1" id="KW-0472">Membrane</keyword>
<reference evidence="2" key="1">
    <citation type="journal article" date="2012" name="Science">
        <title>Fermentation, hydrogen, and sulfur metabolism in multiple uncultivated bacterial phyla.</title>
        <authorList>
            <person name="Wrighton K.C."/>
            <person name="Thomas B.C."/>
            <person name="Sharon I."/>
            <person name="Miller C.S."/>
            <person name="Castelle C.J."/>
            <person name="VerBerkmoes N.C."/>
            <person name="Wilkins M.J."/>
            <person name="Hettich R.L."/>
            <person name="Lipton M.S."/>
            <person name="Williams K.H."/>
            <person name="Long P.E."/>
            <person name="Banfield J.F."/>
        </authorList>
    </citation>
    <scope>NUCLEOTIDE SEQUENCE [LARGE SCALE GENOMIC DNA]</scope>
</reference>
<sequence>MVFYKNKWFTLIELVIAVTISMIIIWWLAYFIWNINNQMWSSKNKTKILLSVNDLSDKIQKYRSIYSWTWYILSGTWFDTLILSNIWSNVWGVIFWIVNINKNSTNYMKIDPPLEYLTYDKKVFGIRELTSQQYSMIQSWTLNIYDINFYEDNIYDSLLVKDFDLISFNSWKIFEAKFTINEMFQDDFLLNDLSKVPEVNKYDFLLDF</sequence>
<organism evidence="2">
    <name type="scientific">uncultured bacterium</name>
    <name type="common">gcode 4</name>
    <dbReference type="NCBI Taxonomy" id="1234023"/>
    <lineage>
        <taxon>Bacteria</taxon>
        <taxon>environmental samples</taxon>
    </lineage>
</organism>
<keyword evidence="1" id="KW-1133">Transmembrane helix</keyword>
<keyword evidence="1" id="KW-0812">Transmembrane</keyword>
<accession>K2F7M4</accession>
<comment type="caution">
    <text evidence="2">The sequence shown here is derived from an EMBL/GenBank/DDBJ whole genome shotgun (WGS) entry which is preliminary data.</text>
</comment>
<evidence type="ECO:0000313" key="2">
    <source>
        <dbReference type="EMBL" id="EKE27136.1"/>
    </source>
</evidence>
<name>K2F7M4_9BACT</name>
<dbReference type="AlphaFoldDB" id="K2F7M4"/>